<reference evidence="1 2" key="1">
    <citation type="journal article" date="2008" name="Proc. Natl. Acad. Sci. U.S.A.">
        <title>Niche adaptation and genome expansion in the chlorophyll d-producing cyanobacterium Acaryochloris marina.</title>
        <authorList>
            <person name="Swingley W.D."/>
            <person name="Chen M."/>
            <person name="Cheung P.C."/>
            <person name="Conrad A.L."/>
            <person name="Dejesa L.C."/>
            <person name="Hao J."/>
            <person name="Honchak B.M."/>
            <person name="Karbach L.E."/>
            <person name="Kurdoglu A."/>
            <person name="Lahiri S."/>
            <person name="Mastrian S.D."/>
            <person name="Miyashita H."/>
            <person name="Page L."/>
            <person name="Ramakrishna P."/>
            <person name="Satoh S."/>
            <person name="Sattley W.M."/>
            <person name="Shimada Y."/>
            <person name="Taylor H.L."/>
            <person name="Tomo T."/>
            <person name="Tsuchiya T."/>
            <person name="Wang Z.T."/>
            <person name="Raymond J."/>
            <person name="Mimuro M."/>
            <person name="Blankenship R.E."/>
            <person name="Touchman J.W."/>
        </authorList>
    </citation>
    <scope>NUCLEOTIDE SEQUENCE [LARGE SCALE GENOMIC DNA]</scope>
    <source>
        <strain evidence="2">MBIC 11017</strain>
    </source>
</reference>
<accession>B0C8L0</accession>
<evidence type="ECO:0000313" key="1">
    <source>
        <dbReference type="EMBL" id="ABW31272.1"/>
    </source>
</evidence>
<dbReference type="AlphaFoldDB" id="B0C8L0"/>
<dbReference type="HOGENOM" id="CLU_189936_0_1_3"/>
<dbReference type="KEGG" id="amr:AM1_6342"/>
<dbReference type="RefSeq" id="WP_012166449.1">
    <property type="nucleotide sequence ID" value="NC_009925.1"/>
</dbReference>
<dbReference type="STRING" id="329726.AM1_6342"/>
<dbReference type="Pfam" id="PF14255">
    <property type="entry name" value="Zn_ribbon_21"/>
    <property type="match status" value="1"/>
</dbReference>
<dbReference type="Proteomes" id="UP000000268">
    <property type="component" value="Chromosome"/>
</dbReference>
<dbReference type="OrthoDB" id="9814566at2"/>
<evidence type="ECO:0008006" key="3">
    <source>
        <dbReference type="Google" id="ProtNLM"/>
    </source>
</evidence>
<protein>
    <recommendedName>
        <fullName evidence="3">CPXCG motif-containing cysteine-rich protein</fullName>
    </recommendedName>
</protein>
<keyword evidence="2" id="KW-1185">Reference proteome</keyword>
<dbReference type="InterPro" id="IPR025990">
    <property type="entry name" value="zinc_ribbon_bacterial"/>
</dbReference>
<organism evidence="1 2">
    <name type="scientific">Acaryochloris marina (strain MBIC 11017)</name>
    <dbReference type="NCBI Taxonomy" id="329726"/>
    <lineage>
        <taxon>Bacteria</taxon>
        <taxon>Bacillati</taxon>
        <taxon>Cyanobacteriota</taxon>
        <taxon>Cyanophyceae</taxon>
        <taxon>Acaryochloridales</taxon>
        <taxon>Acaryochloridaceae</taxon>
        <taxon>Acaryochloris</taxon>
    </lineage>
</organism>
<dbReference type="PIRSF" id="PIRSF037225">
    <property type="entry name" value="UCP037225"/>
    <property type="match status" value="1"/>
</dbReference>
<gene>
    <name evidence="1" type="ordered locus">AM1_6342</name>
</gene>
<evidence type="ECO:0000313" key="2">
    <source>
        <dbReference type="Proteomes" id="UP000000268"/>
    </source>
</evidence>
<sequence length="62" mass="6947">METTSDYQCAYCGEFNTTFIDISAGFSQSYVEDCQVCCRPNLLSVSVDRESLEIQIATEYNG</sequence>
<dbReference type="InterPro" id="IPR017143">
    <property type="entry name" value="UCP037225"/>
</dbReference>
<name>B0C8L0_ACAM1</name>
<dbReference type="EMBL" id="CP000828">
    <property type="protein sequence ID" value="ABW31272.1"/>
    <property type="molecule type" value="Genomic_DNA"/>
</dbReference>
<proteinExistence type="predicted"/>
<dbReference type="eggNOG" id="ENOG5032Z0Z">
    <property type="taxonomic scope" value="Bacteria"/>
</dbReference>